<dbReference type="Pfam" id="PF02104">
    <property type="entry name" value="SURF1"/>
    <property type="match status" value="1"/>
</dbReference>
<comment type="caution">
    <text evidence="5">Lacks conserved residue(s) required for the propagation of feature annotation.</text>
</comment>
<keyword evidence="3 5" id="KW-1133">Transmembrane helix</keyword>
<comment type="caution">
    <text evidence="6">The sequence shown here is derived from an EMBL/GenBank/DDBJ whole genome shotgun (WGS) entry which is preliminary data.</text>
</comment>
<evidence type="ECO:0000256" key="5">
    <source>
        <dbReference type="RuleBase" id="RU363076"/>
    </source>
</evidence>
<evidence type="ECO:0000256" key="2">
    <source>
        <dbReference type="ARBA" id="ARBA00022692"/>
    </source>
</evidence>
<dbReference type="PROSITE" id="PS50895">
    <property type="entry name" value="SURF1"/>
    <property type="match status" value="1"/>
</dbReference>
<reference evidence="6 7" key="1">
    <citation type="journal article" date="2018" name="New Phytol.">
        <title>Phylogenomics of Endogonaceae and evolution of mycorrhizas within Mucoromycota.</title>
        <authorList>
            <person name="Chang Y."/>
            <person name="Desiro A."/>
            <person name="Na H."/>
            <person name="Sandor L."/>
            <person name="Lipzen A."/>
            <person name="Clum A."/>
            <person name="Barry K."/>
            <person name="Grigoriev I.V."/>
            <person name="Martin F.M."/>
            <person name="Stajich J.E."/>
            <person name="Smith M.E."/>
            <person name="Bonito G."/>
            <person name="Spatafora J.W."/>
        </authorList>
    </citation>
    <scope>NUCLEOTIDE SEQUENCE [LARGE SCALE GENOMIC DNA]</scope>
    <source>
        <strain evidence="6 7">GMNB39</strain>
    </source>
</reference>
<evidence type="ECO:0000256" key="3">
    <source>
        <dbReference type="ARBA" id="ARBA00022989"/>
    </source>
</evidence>
<evidence type="ECO:0000256" key="1">
    <source>
        <dbReference type="ARBA" id="ARBA00004370"/>
    </source>
</evidence>
<comment type="function">
    <text evidence="5">Probably involved in the biogenesis of the COX complex.</text>
</comment>
<accession>A0A433D5L4</accession>
<evidence type="ECO:0000313" key="7">
    <source>
        <dbReference type="Proteomes" id="UP000268093"/>
    </source>
</evidence>
<dbReference type="GO" id="GO:0005743">
    <property type="term" value="C:mitochondrial inner membrane"/>
    <property type="evidence" value="ECO:0007669"/>
    <property type="project" value="UniProtKB-SubCell"/>
</dbReference>
<evidence type="ECO:0000256" key="4">
    <source>
        <dbReference type="ARBA" id="ARBA00023136"/>
    </source>
</evidence>
<sequence>MSFASNSLAFIYSRPAHLPKLLVPRFPPSLRRVRQPTARPYSTTFDYKGVQNARSAFSFGKLILMTVPLITFGLGTWQVQRLRWKTDLIAQLEERMSKAAIPLPKRIRYRFNSRLLM</sequence>
<comment type="similarity">
    <text evidence="5">Belongs to the SURF1 family.</text>
</comment>
<keyword evidence="4 5" id="KW-0472">Membrane</keyword>
<dbReference type="PANTHER" id="PTHR23427:SF2">
    <property type="entry name" value="SURFEIT LOCUS PROTEIN 1"/>
    <property type="match status" value="1"/>
</dbReference>
<feature type="transmembrane region" description="Helical" evidence="5">
    <location>
        <begin position="56"/>
        <end position="77"/>
    </location>
</feature>
<dbReference type="InterPro" id="IPR002994">
    <property type="entry name" value="Surf1/Shy1"/>
</dbReference>
<dbReference type="InterPro" id="IPR045214">
    <property type="entry name" value="Surf1/Surf4"/>
</dbReference>
<keyword evidence="5" id="KW-0999">Mitochondrion inner membrane</keyword>
<keyword evidence="2 5" id="KW-0812">Transmembrane</keyword>
<dbReference type="EMBL" id="RBNI01006311">
    <property type="protein sequence ID" value="RUP46121.1"/>
    <property type="molecule type" value="Genomic_DNA"/>
</dbReference>
<dbReference type="AlphaFoldDB" id="A0A433D5L4"/>
<evidence type="ECO:0000313" key="6">
    <source>
        <dbReference type="EMBL" id="RUP46121.1"/>
    </source>
</evidence>
<dbReference type="GO" id="GO:0033617">
    <property type="term" value="P:mitochondrial respiratory chain complex IV assembly"/>
    <property type="evidence" value="ECO:0007669"/>
    <property type="project" value="TreeGrafter"/>
</dbReference>
<keyword evidence="7" id="KW-1185">Reference proteome</keyword>
<organism evidence="6 7">
    <name type="scientific">Jimgerdemannia flammicorona</name>
    <dbReference type="NCBI Taxonomy" id="994334"/>
    <lineage>
        <taxon>Eukaryota</taxon>
        <taxon>Fungi</taxon>
        <taxon>Fungi incertae sedis</taxon>
        <taxon>Mucoromycota</taxon>
        <taxon>Mucoromycotina</taxon>
        <taxon>Endogonomycetes</taxon>
        <taxon>Endogonales</taxon>
        <taxon>Endogonaceae</taxon>
        <taxon>Jimgerdemannia</taxon>
    </lineage>
</organism>
<dbReference type="OrthoDB" id="10040024at2759"/>
<name>A0A433D5L4_9FUNG</name>
<proteinExistence type="inferred from homology"/>
<dbReference type="PANTHER" id="PTHR23427">
    <property type="entry name" value="SURFEIT LOCUS PROTEIN"/>
    <property type="match status" value="1"/>
</dbReference>
<comment type="subcellular location">
    <subcellularLocation>
        <location evidence="1">Membrane</location>
    </subcellularLocation>
    <subcellularLocation>
        <location evidence="5">Mitochondrion inner membrane</location>
        <topology evidence="5">Multi-pass membrane protein</topology>
    </subcellularLocation>
</comment>
<dbReference type="Proteomes" id="UP000268093">
    <property type="component" value="Unassembled WGS sequence"/>
</dbReference>
<protein>
    <recommendedName>
        <fullName evidence="5">SURF1-like protein</fullName>
    </recommendedName>
</protein>
<gene>
    <name evidence="6" type="ORF">BC936DRAFT_147340</name>
</gene>
<keyword evidence="5" id="KW-0496">Mitochondrion</keyword>